<evidence type="ECO:0000313" key="1">
    <source>
        <dbReference type="EMBL" id="OGY85674.1"/>
    </source>
</evidence>
<gene>
    <name evidence="1" type="ORF">A2319_05225</name>
</gene>
<dbReference type="InterPro" id="IPR013785">
    <property type="entry name" value="Aldolase_TIM"/>
</dbReference>
<comment type="caution">
    <text evidence="1">The sequence shown here is derived from an EMBL/GenBank/DDBJ whole genome shotgun (WGS) entry which is preliminary data.</text>
</comment>
<reference evidence="1 2" key="1">
    <citation type="journal article" date="2016" name="Nat. Commun.">
        <title>Thousands of microbial genomes shed light on interconnected biogeochemical processes in an aquifer system.</title>
        <authorList>
            <person name="Anantharaman K."/>
            <person name="Brown C.T."/>
            <person name="Hug L.A."/>
            <person name="Sharon I."/>
            <person name="Castelle C.J."/>
            <person name="Probst A.J."/>
            <person name="Thomas B.C."/>
            <person name="Singh A."/>
            <person name="Wilkins M.J."/>
            <person name="Karaoz U."/>
            <person name="Brodie E.L."/>
            <person name="Williams K.H."/>
            <person name="Hubbard S.S."/>
            <person name="Banfield J.F."/>
        </authorList>
    </citation>
    <scope>NUCLEOTIDE SEQUENCE [LARGE SCALE GENOMIC DNA]</scope>
</reference>
<protein>
    <recommendedName>
        <fullName evidence="3">Radical SAM core domain-containing protein</fullName>
    </recommendedName>
</protein>
<dbReference type="AlphaFoldDB" id="A0A1G2B904"/>
<dbReference type="SUPFAM" id="SSF102114">
    <property type="entry name" value="Radical SAM enzymes"/>
    <property type="match status" value="1"/>
</dbReference>
<dbReference type="InterPro" id="IPR058240">
    <property type="entry name" value="rSAM_sf"/>
</dbReference>
<accession>A0A1G2B904</accession>
<name>A0A1G2B904_9BACT</name>
<sequence>MKTYPLSNVAQFFSSDSQTFQGFGIQMNASLEGVTATSNMLTQTLPNGMRPLISLEFNWLPTVLVREYNAASSDEREGLLVQKLWNNCKLNCRGCYVKQPNLYRGRDLLCPEQIFALIEEAVQHLGTRTLKYLGPTEFLRDTELFTHLDRFAKLGVLLNVFAKDPMLGSDEEVEQFFGEQGIHTAEQFVERLASYSNLRMLYNFRSFDKELTNHLVRGGFAGKEDYTNDYKAVQTRSLKLLHKYFVQVEIERGRPGRLMLINTPITRETVGEAFEIFRYFTDRGIPVCSTTSMRSGCGGKLYRGLDSGFMEQFAQYYAQAHRYSVQRGLISEDYFRKYGPAPYAGINHCMQLCNGLLIRETGQLLRCPGADHADWCESITPQDLLQNGLTWAWQRTRNYRQPAKINVGCLAKPAVFTAEFNARVMQLYEELL</sequence>
<evidence type="ECO:0008006" key="3">
    <source>
        <dbReference type="Google" id="ProtNLM"/>
    </source>
</evidence>
<organism evidence="1 2">
    <name type="scientific">Candidatus Kerfeldbacteria bacterium RIFOXYB2_FULL_38_14</name>
    <dbReference type="NCBI Taxonomy" id="1798547"/>
    <lineage>
        <taxon>Bacteria</taxon>
        <taxon>Candidatus Kerfeldiibacteriota</taxon>
    </lineage>
</organism>
<proteinExistence type="predicted"/>
<dbReference type="Gene3D" id="3.20.20.70">
    <property type="entry name" value="Aldolase class I"/>
    <property type="match status" value="1"/>
</dbReference>
<dbReference type="Proteomes" id="UP000176420">
    <property type="component" value="Unassembled WGS sequence"/>
</dbReference>
<dbReference type="EMBL" id="MHKI01000029">
    <property type="protein sequence ID" value="OGY85674.1"/>
    <property type="molecule type" value="Genomic_DNA"/>
</dbReference>
<evidence type="ECO:0000313" key="2">
    <source>
        <dbReference type="Proteomes" id="UP000176420"/>
    </source>
</evidence>